<dbReference type="AlphaFoldDB" id="A0A1X9NN65"/>
<dbReference type="Proteomes" id="UP000193450">
    <property type="component" value="Chromosome"/>
</dbReference>
<gene>
    <name evidence="1" type="ORF">BST96_20135</name>
</gene>
<evidence type="ECO:0000313" key="1">
    <source>
        <dbReference type="EMBL" id="ARN76207.1"/>
    </source>
</evidence>
<evidence type="ECO:0000313" key="2">
    <source>
        <dbReference type="Proteomes" id="UP000193450"/>
    </source>
</evidence>
<dbReference type="STRING" id="716816.BST96_20135"/>
<name>A0A1X9NN65_9GAMM</name>
<dbReference type="InterPro" id="IPR036034">
    <property type="entry name" value="PDZ_sf"/>
</dbReference>
<accession>A0A1X9NN65</accession>
<reference evidence="1 2" key="1">
    <citation type="submission" date="2016-11" db="EMBL/GenBank/DDBJ databases">
        <title>Trade-off between light-utilization and light-protection in marine flavobacteria.</title>
        <authorList>
            <person name="Kumagai Y."/>
        </authorList>
    </citation>
    <scope>NUCLEOTIDE SEQUENCE [LARGE SCALE GENOMIC DNA]</scope>
    <source>
        <strain evidence="1 2">NBRC 107125</strain>
    </source>
</reference>
<keyword evidence="2" id="KW-1185">Reference proteome</keyword>
<dbReference type="EMBL" id="CP019343">
    <property type="protein sequence ID" value="ARN76207.1"/>
    <property type="molecule type" value="Genomic_DNA"/>
</dbReference>
<dbReference type="SUPFAM" id="SSF50156">
    <property type="entry name" value="PDZ domain-like"/>
    <property type="match status" value="1"/>
</dbReference>
<proteinExistence type="predicted"/>
<evidence type="ECO:0008006" key="3">
    <source>
        <dbReference type="Google" id="ProtNLM"/>
    </source>
</evidence>
<dbReference type="Gene3D" id="2.30.42.10">
    <property type="match status" value="1"/>
</dbReference>
<dbReference type="KEGG" id="osg:BST96_20135"/>
<sequence length="273" mass="30179">MAMGIVTQRIIYTLLGGLISAGLVLTLTEPPQPATPAASTNTAPPLADNVENTDITQLQQTIAKLQQQLHFEQENTAALDYELQLLEDLLADASSPTPPRPTNRKNRAAETWFDESRLLALNVDPADIETIKTLHNQAELEKLELRNKAARDAKLRRSLYRELKTIDSNLRQQLGEQNYDRMLFASGKRNRVEVTDILTGSAANSTGIQKGDLIISYGGERIYEPANLYQSTAGGDVGEMTLVEIQRGEEVLTVYVPRGPLGTRFKPIVKNPD</sequence>
<organism evidence="1 2">
    <name type="scientific">Oceanicoccus sagamiensis</name>
    <dbReference type="NCBI Taxonomy" id="716816"/>
    <lineage>
        <taxon>Bacteria</taxon>
        <taxon>Pseudomonadati</taxon>
        <taxon>Pseudomonadota</taxon>
        <taxon>Gammaproteobacteria</taxon>
        <taxon>Cellvibrionales</taxon>
        <taxon>Spongiibacteraceae</taxon>
        <taxon>Oceanicoccus</taxon>
    </lineage>
</organism>
<protein>
    <recommendedName>
        <fullName evidence="3">PDZ domain-containing protein</fullName>
    </recommendedName>
</protein>